<keyword evidence="4" id="KW-1185">Reference proteome</keyword>
<protein>
    <recommendedName>
        <fullName evidence="2">G domain-containing protein</fullName>
    </recommendedName>
</protein>
<feature type="domain" description="G" evidence="2">
    <location>
        <begin position="63"/>
        <end position="160"/>
    </location>
</feature>
<dbReference type="InterPro" id="IPR027417">
    <property type="entry name" value="P-loop_NTPase"/>
</dbReference>
<dbReference type="EMBL" id="KN822099">
    <property type="protein sequence ID" value="KIM57533.1"/>
    <property type="molecule type" value="Genomic_DNA"/>
</dbReference>
<dbReference type="HOGENOM" id="CLU_018003_0_1_1"/>
<evidence type="ECO:0000256" key="1">
    <source>
        <dbReference type="SAM" id="MobiDB-lite"/>
    </source>
</evidence>
<proteinExistence type="predicted"/>
<dbReference type="OrthoDB" id="8954335at2759"/>
<accession>A0A0C2Z6A9</accession>
<gene>
    <name evidence="3" type="ORF">SCLCIDRAFT_1219370</name>
</gene>
<name>A0A0C2Z6A9_9AGAM</name>
<evidence type="ECO:0000313" key="3">
    <source>
        <dbReference type="EMBL" id="KIM57533.1"/>
    </source>
</evidence>
<dbReference type="InterPro" id="IPR006073">
    <property type="entry name" value="GTP-bd"/>
</dbReference>
<dbReference type="InParanoid" id="A0A0C2Z6A9"/>
<dbReference type="GO" id="GO:0005525">
    <property type="term" value="F:GTP binding"/>
    <property type="evidence" value="ECO:0007669"/>
    <property type="project" value="InterPro"/>
</dbReference>
<dbReference type="Gene3D" id="3.40.50.300">
    <property type="entry name" value="P-loop containing nucleotide triphosphate hydrolases"/>
    <property type="match status" value="1"/>
</dbReference>
<dbReference type="Pfam" id="PF01926">
    <property type="entry name" value="MMR_HSR1"/>
    <property type="match status" value="1"/>
</dbReference>
<dbReference type="Proteomes" id="UP000053989">
    <property type="component" value="Unassembled WGS sequence"/>
</dbReference>
<feature type="region of interest" description="Disordered" evidence="1">
    <location>
        <begin position="1"/>
        <end position="42"/>
    </location>
</feature>
<reference evidence="4" key="2">
    <citation type="submission" date="2015-01" db="EMBL/GenBank/DDBJ databases">
        <title>Evolutionary Origins and Diversification of the Mycorrhizal Mutualists.</title>
        <authorList>
            <consortium name="DOE Joint Genome Institute"/>
            <consortium name="Mycorrhizal Genomics Consortium"/>
            <person name="Kohler A."/>
            <person name="Kuo A."/>
            <person name="Nagy L.G."/>
            <person name="Floudas D."/>
            <person name="Copeland A."/>
            <person name="Barry K.W."/>
            <person name="Cichocki N."/>
            <person name="Veneault-Fourrey C."/>
            <person name="LaButti K."/>
            <person name="Lindquist E.A."/>
            <person name="Lipzen A."/>
            <person name="Lundell T."/>
            <person name="Morin E."/>
            <person name="Murat C."/>
            <person name="Riley R."/>
            <person name="Ohm R."/>
            <person name="Sun H."/>
            <person name="Tunlid A."/>
            <person name="Henrissat B."/>
            <person name="Grigoriev I.V."/>
            <person name="Hibbett D.S."/>
            <person name="Martin F."/>
        </authorList>
    </citation>
    <scope>NUCLEOTIDE SEQUENCE [LARGE SCALE GENOMIC DNA]</scope>
    <source>
        <strain evidence="4">Foug A</strain>
    </source>
</reference>
<organism evidence="3 4">
    <name type="scientific">Scleroderma citrinum Foug A</name>
    <dbReference type="NCBI Taxonomy" id="1036808"/>
    <lineage>
        <taxon>Eukaryota</taxon>
        <taxon>Fungi</taxon>
        <taxon>Dikarya</taxon>
        <taxon>Basidiomycota</taxon>
        <taxon>Agaricomycotina</taxon>
        <taxon>Agaricomycetes</taxon>
        <taxon>Agaricomycetidae</taxon>
        <taxon>Boletales</taxon>
        <taxon>Sclerodermatineae</taxon>
        <taxon>Sclerodermataceae</taxon>
        <taxon>Scleroderma</taxon>
    </lineage>
</organism>
<sequence>MASSGSWVPVGETTRVSNATRSSHSRPPMRSTSSPLLRDRGVASTPLGVPISSSEIEPSDVVILVSGTTGSGISNFISKLTGIAEDPRTHDLTSYTTDVRVYACVRDRQRFVFVDTPGFNATKLSQRAVLRKAAKWLKSTYQNAIKLTGVIYMCRITDTYSSRAEQQSFRIFYGMCGRKAAGQVRLVTTMWDQVDDDTSAWQRQNRLEIEWESLLSAGALCRQFYNTSESAWEIVYGLGYQRKVLLLQRELVDERRKLKKTTAGMRAPENEVLNFFSGIRKLFKF</sequence>
<dbReference type="CDD" id="cd00882">
    <property type="entry name" value="Ras_like_GTPase"/>
    <property type="match status" value="1"/>
</dbReference>
<evidence type="ECO:0000259" key="2">
    <source>
        <dbReference type="Pfam" id="PF01926"/>
    </source>
</evidence>
<dbReference type="AlphaFoldDB" id="A0A0C2Z6A9"/>
<dbReference type="SUPFAM" id="SSF52540">
    <property type="entry name" value="P-loop containing nucleoside triphosphate hydrolases"/>
    <property type="match status" value="1"/>
</dbReference>
<evidence type="ECO:0000313" key="4">
    <source>
        <dbReference type="Proteomes" id="UP000053989"/>
    </source>
</evidence>
<reference evidence="3 4" key="1">
    <citation type="submission" date="2014-04" db="EMBL/GenBank/DDBJ databases">
        <authorList>
            <consortium name="DOE Joint Genome Institute"/>
            <person name="Kuo A."/>
            <person name="Kohler A."/>
            <person name="Nagy L.G."/>
            <person name="Floudas D."/>
            <person name="Copeland A."/>
            <person name="Barry K.W."/>
            <person name="Cichocki N."/>
            <person name="Veneault-Fourrey C."/>
            <person name="LaButti K."/>
            <person name="Lindquist E.A."/>
            <person name="Lipzen A."/>
            <person name="Lundell T."/>
            <person name="Morin E."/>
            <person name="Murat C."/>
            <person name="Sun H."/>
            <person name="Tunlid A."/>
            <person name="Henrissat B."/>
            <person name="Grigoriev I.V."/>
            <person name="Hibbett D.S."/>
            <person name="Martin F."/>
            <person name="Nordberg H.P."/>
            <person name="Cantor M.N."/>
            <person name="Hua S.X."/>
        </authorList>
    </citation>
    <scope>NUCLEOTIDE SEQUENCE [LARGE SCALE GENOMIC DNA]</scope>
    <source>
        <strain evidence="3 4">Foug A</strain>
    </source>
</reference>